<dbReference type="FunFam" id="3.10.20.370:FF:000001">
    <property type="entry name" value="Retrovirus-related Pol polyprotein from transposon 17.6-like protein"/>
    <property type="match status" value="1"/>
</dbReference>
<dbReference type="PANTHER" id="PTHR37984:SF5">
    <property type="entry name" value="PROTEIN NYNRIN-LIKE"/>
    <property type="match status" value="1"/>
</dbReference>
<protein>
    <submittedName>
        <fullName evidence="9">Pol polyprotein</fullName>
    </submittedName>
</protein>
<name>T0LDG4_9MICR</name>
<dbReference type="HOGENOM" id="CLU_520832_0_0_1"/>
<dbReference type="VEuPathDB" id="MicrosporidiaDB:NAPIS_ORF00105"/>
<dbReference type="InterPro" id="IPR036397">
    <property type="entry name" value="RNaseH_sf"/>
</dbReference>
<keyword evidence="7" id="KW-0175">Coiled coil</keyword>
<keyword evidence="5" id="KW-0378">Hydrolase</keyword>
<dbReference type="GO" id="GO:0016787">
    <property type="term" value="F:hydrolase activity"/>
    <property type="evidence" value="ECO:0007669"/>
    <property type="project" value="UniProtKB-KW"/>
</dbReference>
<keyword evidence="4" id="KW-0255">Endonuclease</keyword>
<feature type="coiled-coil region" evidence="7">
    <location>
        <begin position="402"/>
        <end position="430"/>
    </location>
</feature>
<evidence type="ECO:0000256" key="2">
    <source>
        <dbReference type="ARBA" id="ARBA00022695"/>
    </source>
</evidence>
<dbReference type="GO" id="GO:0003676">
    <property type="term" value="F:nucleic acid binding"/>
    <property type="evidence" value="ECO:0007669"/>
    <property type="project" value="InterPro"/>
</dbReference>
<evidence type="ECO:0000256" key="1">
    <source>
        <dbReference type="ARBA" id="ARBA00022679"/>
    </source>
</evidence>
<dbReference type="InterPro" id="IPR041588">
    <property type="entry name" value="Integrase_H2C2"/>
</dbReference>
<dbReference type="PROSITE" id="PS50994">
    <property type="entry name" value="INTEGRASE"/>
    <property type="match status" value="1"/>
</dbReference>
<dbReference type="FunFam" id="3.30.420.10:FF:000032">
    <property type="entry name" value="Retrovirus-related Pol polyprotein from transposon 297-like Protein"/>
    <property type="match status" value="1"/>
</dbReference>
<dbReference type="GO" id="GO:0004519">
    <property type="term" value="F:endonuclease activity"/>
    <property type="evidence" value="ECO:0007669"/>
    <property type="project" value="UniProtKB-KW"/>
</dbReference>
<dbReference type="Gene3D" id="3.30.420.10">
    <property type="entry name" value="Ribonuclease H-like superfamily/Ribonuclease H"/>
    <property type="match status" value="1"/>
</dbReference>
<proteinExistence type="predicted"/>
<dbReference type="GO" id="GO:0005634">
    <property type="term" value="C:nucleus"/>
    <property type="evidence" value="ECO:0007669"/>
    <property type="project" value="UniProtKB-ARBA"/>
</dbReference>
<dbReference type="InterPro" id="IPR050951">
    <property type="entry name" value="Retrovirus_Pol_polyprotein"/>
</dbReference>
<keyword evidence="6" id="KW-0695">RNA-directed DNA polymerase</keyword>
<dbReference type="InterPro" id="IPR041373">
    <property type="entry name" value="RT_RNaseH"/>
</dbReference>
<dbReference type="CDD" id="cd09274">
    <property type="entry name" value="RNase_HI_RT_Ty3"/>
    <property type="match status" value="1"/>
</dbReference>
<dbReference type="Gene3D" id="3.10.20.370">
    <property type="match status" value="1"/>
</dbReference>
<dbReference type="SUPFAM" id="SSF53098">
    <property type="entry name" value="Ribonuclease H-like"/>
    <property type="match status" value="1"/>
</dbReference>
<dbReference type="GO" id="GO:0015074">
    <property type="term" value="P:DNA integration"/>
    <property type="evidence" value="ECO:0007669"/>
    <property type="project" value="InterPro"/>
</dbReference>
<evidence type="ECO:0000256" key="5">
    <source>
        <dbReference type="ARBA" id="ARBA00022801"/>
    </source>
</evidence>
<evidence type="ECO:0000256" key="4">
    <source>
        <dbReference type="ARBA" id="ARBA00022759"/>
    </source>
</evidence>
<reference evidence="9 10" key="1">
    <citation type="journal article" date="2013" name="BMC Genomics">
        <title>Genome sequencing and comparative genomics of honey bee microsporidia, Nosema apis reveal novel insights into host-parasite interactions.</title>
        <authorList>
            <person name="Chen Yp."/>
            <person name="Pettis J.S."/>
            <person name="Zhao Y."/>
            <person name="Liu X."/>
            <person name="Tallon L.J."/>
            <person name="Sadzewicz L.D."/>
            <person name="Li R."/>
            <person name="Zheng H."/>
            <person name="Huang S."/>
            <person name="Zhang X."/>
            <person name="Hamilton M.C."/>
            <person name="Pernal S.F."/>
            <person name="Melathopoulos A.P."/>
            <person name="Yan X."/>
            <person name="Evans J.D."/>
        </authorList>
    </citation>
    <scope>NUCLEOTIDE SEQUENCE [LARGE SCALE GENOMIC DNA]</scope>
    <source>
        <strain evidence="9 10">BRL 01</strain>
    </source>
</reference>
<evidence type="ECO:0000256" key="3">
    <source>
        <dbReference type="ARBA" id="ARBA00022722"/>
    </source>
</evidence>
<accession>T0LDG4</accession>
<sequence length="523" mass="60748">MKIEIRNASDLRLPEFAKRFYLDTDASNLAIGAVLSQKDENEDLKPVICISRKLHAAEINYTVTEKECLAVVWAVKKLRIYLTREFTIRTDHQALKWLLNLKETTGRLMRWILILQEYKYEILYLPGKENVMADALSRIVLTANLDCDKQPLTPEEKAELVLKNHTECGHGGIDATYVLTLRNNRWKGMYSDISSMIKRCSICNKHTRGATNLQKIRLPLSNPLDRIGIDLVGPLPKSYDGNRYIVIATDYVTRWCEAEAIKSKTANVIAKFLVEKIFIQHGPPKEILSDQGAEFTNKLIKKVCEMMNTKKTFTSSYNPKCNGLAERTNQTLVGKLAKLVNGRWKMWDEFLPYAIYAYRISPRRSTRNSPYELLYGRTPNNFFKENKDLIILEDNELIIERLNDYRKMVIEEEKEIREKERDKVKKARNVEDFNINDLVRRRKLITARKNKLDSNFEGIYKIVKKGRNGNYEIEDLQEKTFSVNRKDIVKIEESDPIEWIISKEGRVSVDEPTLTIRIPTSTN</sequence>
<gene>
    <name evidence="9" type="ORF">NAPIS_ORF00105</name>
</gene>
<dbReference type="InterPro" id="IPR043502">
    <property type="entry name" value="DNA/RNA_pol_sf"/>
</dbReference>
<organism evidence="9 10">
    <name type="scientific">Vairimorpha apis BRL 01</name>
    <dbReference type="NCBI Taxonomy" id="1037528"/>
    <lineage>
        <taxon>Eukaryota</taxon>
        <taxon>Fungi</taxon>
        <taxon>Fungi incertae sedis</taxon>
        <taxon>Microsporidia</taxon>
        <taxon>Nosematidae</taxon>
        <taxon>Vairimorpha</taxon>
    </lineage>
</organism>
<evidence type="ECO:0000259" key="8">
    <source>
        <dbReference type="PROSITE" id="PS50994"/>
    </source>
</evidence>
<keyword evidence="10" id="KW-1185">Reference proteome</keyword>
<dbReference type="Pfam" id="PF17921">
    <property type="entry name" value="Integrase_H2C2"/>
    <property type="match status" value="1"/>
</dbReference>
<dbReference type="Pfam" id="PF17917">
    <property type="entry name" value="RT_RNaseH"/>
    <property type="match status" value="1"/>
</dbReference>
<dbReference type="InterPro" id="IPR012337">
    <property type="entry name" value="RNaseH-like_sf"/>
</dbReference>
<dbReference type="GO" id="GO:0003964">
    <property type="term" value="F:RNA-directed DNA polymerase activity"/>
    <property type="evidence" value="ECO:0007669"/>
    <property type="project" value="UniProtKB-KW"/>
</dbReference>
<dbReference type="Proteomes" id="UP000053780">
    <property type="component" value="Unassembled WGS sequence"/>
</dbReference>
<keyword evidence="3" id="KW-0540">Nuclease</keyword>
<keyword evidence="1" id="KW-0808">Transferase</keyword>
<dbReference type="Gene3D" id="1.10.340.70">
    <property type="match status" value="1"/>
</dbReference>
<evidence type="ECO:0000256" key="6">
    <source>
        <dbReference type="ARBA" id="ARBA00022918"/>
    </source>
</evidence>
<dbReference type="PANTHER" id="PTHR37984">
    <property type="entry name" value="PROTEIN CBG26694"/>
    <property type="match status" value="1"/>
</dbReference>
<feature type="domain" description="Integrase catalytic" evidence="8">
    <location>
        <begin position="219"/>
        <end position="387"/>
    </location>
</feature>
<dbReference type="AlphaFoldDB" id="T0LDG4"/>
<evidence type="ECO:0000256" key="7">
    <source>
        <dbReference type="SAM" id="Coils"/>
    </source>
</evidence>
<keyword evidence="2" id="KW-0548">Nucleotidyltransferase</keyword>
<dbReference type="OrthoDB" id="5592268at2759"/>
<evidence type="ECO:0000313" key="9">
    <source>
        <dbReference type="EMBL" id="EQB62314.1"/>
    </source>
</evidence>
<evidence type="ECO:0000313" key="10">
    <source>
        <dbReference type="Proteomes" id="UP000053780"/>
    </source>
</evidence>
<dbReference type="SUPFAM" id="SSF56672">
    <property type="entry name" value="DNA/RNA polymerases"/>
    <property type="match status" value="1"/>
</dbReference>
<dbReference type="Pfam" id="PF00665">
    <property type="entry name" value="rve"/>
    <property type="match status" value="1"/>
</dbReference>
<dbReference type="InterPro" id="IPR001584">
    <property type="entry name" value="Integrase_cat-core"/>
</dbReference>
<dbReference type="EMBL" id="KE646894">
    <property type="protein sequence ID" value="EQB62314.1"/>
    <property type="molecule type" value="Genomic_DNA"/>
</dbReference>